<proteinExistence type="predicted"/>
<reference evidence="1 2" key="1">
    <citation type="submission" date="2023-11" db="EMBL/GenBank/DDBJ databases">
        <title>Paucibacter sp. nov., isolated from fresh soil in Korea.</title>
        <authorList>
            <person name="Le N.T.T."/>
        </authorList>
    </citation>
    <scope>NUCLEOTIDE SEQUENCE [LARGE SCALE GENOMIC DNA]</scope>
    <source>
        <strain evidence="1 2">R3-3</strain>
    </source>
</reference>
<protein>
    <recommendedName>
        <fullName evidence="3">STAS domain-containing protein</fullName>
    </recommendedName>
</protein>
<dbReference type="EMBL" id="JAXCLA010000011">
    <property type="protein sequence ID" value="MDY0748741.1"/>
    <property type="molecule type" value="Genomic_DNA"/>
</dbReference>
<gene>
    <name evidence="1" type="ORF">SNE35_29855</name>
</gene>
<organism evidence="1 2">
    <name type="scientific">Roseateles agri</name>
    <dbReference type="NCBI Taxonomy" id="3098619"/>
    <lineage>
        <taxon>Bacteria</taxon>
        <taxon>Pseudomonadati</taxon>
        <taxon>Pseudomonadota</taxon>
        <taxon>Betaproteobacteria</taxon>
        <taxon>Burkholderiales</taxon>
        <taxon>Sphaerotilaceae</taxon>
        <taxon>Roseateles</taxon>
    </lineage>
</organism>
<dbReference type="RefSeq" id="WP_320426706.1">
    <property type="nucleotide sequence ID" value="NZ_JAXCLA010000011.1"/>
</dbReference>
<comment type="caution">
    <text evidence="1">The sequence shown here is derived from an EMBL/GenBank/DDBJ whole genome shotgun (WGS) entry which is preliminary data.</text>
</comment>
<evidence type="ECO:0000313" key="2">
    <source>
        <dbReference type="Proteomes" id="UP001285263"/>
    </source>
</evidence>
<name>A0ABU5DSJ6_9BURK</name>
<evidence type="ECO:0008006" key="3">
    <source>
        <dbReference type="Google" id="ProtNLM"/>
    </source>
</evidence>
<keyword evidence="2" id="KW-1185">Reference proteome</keyword>
<dbReference type="Proteomes" id="UP001285263">
    <property type="component" value="Unassembled WGS sequence"/>
</dbReference>
<accession>A0ABU5DSJ6</accession>
<evidence type="ECO:0000313" key="1">
    <source>
        <dbReference type="EMBL" id="MDY0748741.1"/>
    </source>
</evidence>
<sequence>MTATFRDAAGPAILSPEAQAGTLWTFIQANTRRFTSADALEVVIGLGDITQLELKDLARRLQAALVGHRVKLKYTNALKVAAQMRGHESYHSPSVAAAEPALLQLVSAASI</sequence>